<dbReference type="Proteomes" id="UP000316759">
    <property type="component" value="Unassembled WGS sequence"/>
</dbReference>
<organism evidence="10 11">
    <name type="scientific">Fasciola gigantica</name>
    <name type="common">Giant liver fluke</name>
    <dbReference type="NCBI Taxonomy" id="46835"/>
    <lineage>
        <taxon>Eukaryota</taxon>
        <taxon>Metazoa</taxon>
        <taxon>Spiralia</taxon>
        <taxon>Lophotrochozoa</taxon>
        <taxon>Platyhelminthes</taxon>
        <taxon>Trematoda</taxon>
        <taxon>Digenea</taxon>
        <taxon>Plagiorchiida</taxon>
        <taxon>Echinostomata</taxon>
        <taxon>Echinostomatoidea</taxon>
        <taxon>Fasciolidae</taxon>
        <taxon>Fasciola</taxon>
    </lineage>
</organism>
<keyword evidence="11" id="KW-1185">Reference proteome</keyword>
<comment type="subcellular location">
    <subcellularLocation>
        <location evidence="2">Cytoplasm</location>
    </subcellularLocation>
</comment>
<evidence type="ECO:0000313" key="11">
    <source>
        <dbReference type="Proteomes" id="UP000316759"/>
    </source>
</evidence>
<evidence type="ECO:0000256" key="6">
    <source>
        <dbReference type="ARBA" id="ARBA00022801"/>
    </source>
</evidence>
<evidence type="ECO:0000256" key="9">
    <source>
        <dbReference type="SAM" id="SignalP"/>
    </source>
</evidence>
<sequence>MVVIYGRTILIFPLLVSSLTPSVSHSLFLHAFSLNPHALGVFESEDISHVEGDINPIRDLEIIENELRLKDLDYVNKEWDKSEKIVIRGGDKKHQPVFDCLTRVKDLLANEKRSVRFGEWNPCEIEILNDHLFITAKPVVYLINMSEKSFIKKKNKWLPKIKEWVDAHDPGATIIPLSVEMELKLSEMSPDEVAQFTKEHGTGSVLPKIIRVGYQALQLHYFFTCGKDEVRAWTIQVNVFRWFINLYQSSHLIFSDEPSLIKARVRIGPSVTIILGFHLSSCTKKTVIKIHVFCPEKRINMADNIG</sequence>
<keyword evidence="3" id="KW-0963">Cytoplasm</keyword>
<protein>
    <submittedName>
        <fullName evidence="10">GTP-binding protein YchF</fullName>
    </submittedName>
</protein>
<reference evidence="10 11" key="1">
    <citation type="submission" date="2019-04" db="EMBL/GenBank/DDBJ databases">
        <title>Annotation for the trematode Fasciola gigantica.</title>
        <authorList>
            <person name="Choi Y.-J."/>
        </authorList>
    </citation>
    <scope>NUCLEOTIDE SEQUENCE [LARGE SCALE GENOMIC DNA]</scope>
    <source>
        <strain evidence="10">Uganda_cow_1</strain>
    </source>
</reference>
<evidence type="ECO:0000256" key="7">
    <source>
        <dbReference type="ARBA" id="ARBA00022840"/>
    </source>
</evidence>
<dbReference type="FunFam" id="1.10.150.300:FF:000003">
    <property type="entry name" value="Obg-like ATPase 1"/>
    <property type="match status" value="1"/>
</dbReference>
<feature type="signal peptide" evidence="9">
    <location>
        <begin position="1"/>
        <end position="24"/>
    </location>
</feature>
<name>A0A504YP94_FASGI</name>
<evidence type="ECO:0000256" key="3">
    <source>
        <dbReference type="ARBA" id="ARBA00022490"/>
    </source>
</evidence>
<feature type="chain" id="PRO_5021349668" evidence="9">
    <location>
        <begin position="25"/>
        <end position="306"/>
    </location>
</feature>
<keyword evidence="8" id="KW-0460">Magnesium</keyword>
<accession>A0A504YP94</accession>
<evidence type="ECO:0000256" key="5">
    <source>
        <dbReference type="ARBA" id="ARBA00022741"/>
    </source>
</evidence>
<dbReference type="PANTHER" id="PTHR23305">
    <property type="entry name" value="OBG GTPASE FAMILY"/>
    <property type="match status" value="1"/>
</dbReference>
<dbReference type="GO" id="GO:0046872">
    <property type="term" value="F:metal ion binding"/>
    <property type="evidence" value="ECO:0007669"/>
    <property type="project" value="UniProtKB-KW"/>
</dbReference>
<dbReference type="SUPFAM" id="SSF52540">
    <property type="entry name" value="P-loop containing nucleoside triphosphate hydrolases"/>
    <property type="match status" value="1"/>
</dbReference>
<dbReference type="InterPro" id="IPR012675">
    <property type="entry name" value="Beta-grasp_dom_sf"/>
</dbReference>
<dbReference type="GO" id="GO:0016887">
    <property type="term" value="F:ATP hydrolysis activity"/>
    <property type="evidence" value="ECO:0007669"/>
    <property type="project" value="TreeGrafter"/>
</dbReference>
<dbReference type="InterPro" id="IPR027417">
    <property type="entry name" value="P-loop_NTPase"/>
</dbReference>
<comment type="cofactor">
    <cofactor evidence="1">
        <name>Mg(2+)</name>
        <dbReference type="ChEBI" id="CHEBI:18420"/>
    </cofactor>
</comment>
<keyword evidence="5" id="KW-0547">Nucleotide-binding</keyword>
<comment type="caution">
    <text evidence="10">The sequence shown here is derived from an EMBL/GenBank/DDBJ whole genome shotgun (WGS) entry which is preliminary data.</text>
</comment>
<evidence type="ECO:0000256" key="4">
    <source>
        <dbReference type="ARBA" id="ARBA00022723"/>
    </source>
</evidence>
<dbReference type="GO" id="GO:0005524">
    <property type="term" value="F:ATP binding"/>
    <property type="evidence" value="ECO:0007669"/>
    <property type="project" value="UniProtKB-KW"/>
</dbReference>
<dbReference type="PANTHER" id="PTHR23305:SF11">
    <property type="entry name" value="OBG-LIKE ATPASE 1"/>
    <property type="match status" value="1"/>
</dbReference>
<keyword evidence="4" id="KW-0479">Metal-binding</keyword>
<evidence type="ECO:0000256" key="8">
    <source>
        <dbReference type="ARBA" id="ARBA00022842"/>
    </source>
</evidence>
<evidence type="ECO:0000256" key="2">
    <source>
        <dbReference type="ARBA" id="ARBA00004496"/>
    </source>
</evidence>
<dbReference type="AlphaFoldDB" id="A0A504YP94"/>
<evidence type="ECO:0000313" key="10">
    <source>
        <dbReference type="EMBL" id="TPP63852.1"/>
    </source>
</evidence>
<dbReference type="GO" id="GO:0005737">
    <property type="term" value="C:cytoplasm"/>
    <property type="evidence" value="ECO:0007669"/>
    <property type="project" value="UniProtKB-SubCell"/>
</dbReference>
<gene>
    <name evidence="10" type="ORF">FGIG_11254</name>
</gene>
<dbReference type="STRING" id="46835.A0A504YP94"/>
<dbReference type="EMBL" id="SUNJ01005164">
    <property type="protein sequence ID" value="TPP63852.1"/>
    <property type="molecule type" value="Genomic_DNA"/>
</dbReference>
<keyword evidence="9" id="KW-0732">Signal</keyword>
<evidence type="ECO:0000256" key="1">
    <source>
        <dbReference type="ARBA" id="ARBA00001946"/>
    </source>
</evidence>
<dbReference type="InterPro" id="IPR023192">
    <property type="entry name" value="TGS-like_dom_sf"/>
</dbReference>
<keyword evidence="6" id="KW-0378">Hydrolase</keyword>
<dbReference type="Gene3D" id="3.10.20.30">
    <property type="match status" value="1"/>
</dbReference>
<dbReference type="Gene3D" id="1.10.150.300">
    <property type="entry name" value="TGS-like domain"/>
    <property type="match status" value="1"/>
</dbReference>
<keyword evidence="7" id="KW-0067">ATP-binding</keyword>
<dbReference type="OrthoDB" id="424823at2759"/>
<proteinExistence type="predicted"/>